<keyword evidence="2" id="KW-1185">Reference proteome</keyword>
<dbReference type="Proteomes" id="UP000007797">
    <property type="component" value="Unassembled WGS sequence"/>
</dbReference>
<organism evidence="1 2">
    <name type="scientific">Cavenderia fasciculata</name>
    <name type="common">Slime mold</name>
    <name type="synonym">Dictyostelium fasciculatum</name>
    <dbReference type="NCBI Taxonomy" id="261658"/>
    <lineage>
        <taxon>Eukaryota</taxon>
        <taxon>Amoebozoa</taxon>
        <taxon>Evosea</taxon>
        <taxon>Eumycetozoa</taxon>
        <taxon>Dictyostelia</taxon>
        <taxon>Acytosteliales</taxon>
        <taxon>Cavenderiaceae</taxon>
        <taxon>Cavenderia</taxon>
    </lineage>
</organism>
<dbReference type="RefSeq" id="XP_004363131.1">
    <property type="nucleotide sequence ID" value="XM_004363074.1"/>
</dbReference>
<sequence length="437" mass="50417">MGKVELSYAVLKARREHVENLFSKQFHCAHCRTEDPSRFAPNNGFYCLSCREKMLLVDAGVPINDAFGPERKVPRAARAAKSLTKAATNSIVKVIVDPVVKQIRKMMNVLYSASQARISNPKHPWNKTEVYNISVDFLVYLCGDQGALCPILRVRLRFKSKSNFKASLDRINDSITYTTTNCRIICSETNTPSKWTDTDPAKLIEWYQQPAFSNDALDFLFSQTEMVIALDKLITTTTQSLTRKSENRPFVGKYEICYEFFALMFYFQGGRCWYTGAPLGITSPSERTSVLAHPCAASPERLDVLQNYTLANTVLIERRCQSANQRANYDDPNSEEYGDANWNKLKFHYVMHCQECYNSNPRIVPEYYEDWLLANPEIQKMVEQEESRRIIFVEFARILLEKMKANLVDLNQGIEMVKFIKLLPKDQDYNYLLDYIF</sequence>
<proteinExistence type="predicted"/>
<dbReference type="KEGG" id="dfa:DFA_03528"/>
<evidence type="ECO:0000313" key="2">
    <source>
        <dbReference type="Proteomes" id="UP000007797"/>
    </source>
</evidence>
<accession>F4PHU6</accession>
<dbReference type="EMBL" id="GL883006">
    <property type="protein sequence ID" value="EGG25280.1"/>
    <property type="molecule type" value="Genomic_DNA"/>
</dbReference>
<dbReference type="GeneID" id="14877036"/>
<gene>
    <name evidence="1" type="ORF">DFA_03528</name>
</gene>
<evidence type="ECO:0000313" key="1">
    <source>
        <dbReference type="EMBL" id="EGG25280.1"/>
    </source>
</evidence>
<name>F4PHU6_CACFS</name>
<dbReference type="AlphaFoldDB" id="F4PHU6"/>
<protein>
    <submittedName>
        <fullName evidence="1">Uncharacterized protein</fullName>
    </submittedName>
</protein>
<reference evidence="2" key="1">
    <citation type="journal article" date="2011" name="Genome Res.">
        <title>Phylogeny-wide analysis of social amoeba genomes highlights ancient origins for complex intercellular communication.</title>
        <authorList>
            <person name="Heidel A.J."/>
            <person name="Lawal H.M."/>
            <person name="Felder M."/>
            <person name="Schilde C."/>
            <person name="Helps N.R."/>
            <person name="Tunggal B."/>
            <person name="Rivero F."/>
            <person name="John U."/>
            <person name="Schleicher M."/>
            <person name="Eichinger L."/>
            <person name="Platzer M."/>
            <person name="Noegel A.A."/>
            <person name="Schaap P."/>
            <person name="Gloeckner G."/>
        </authorList>
    </citation>
    <scope>NUCLEOTIDE SEQUENCE [LARGE SCALE GENOMIC DNA]</scope>
    <source>
        <strain evidence="2">SH3</strain>
    </source>
</reference>